<dbReference type="InterPro" id="IPR050582">
    <property type="entry name" value="HAD-like_SerB"/>
</dbReference>
<dbReference type="AlphaFoldDB" id="A0A9X0XG32"/>
<dbReference type="Gene3D" id="3.40.50.1000">
    <property type="entry name" value="HAD superfamily/HAD-like"/>
    <property type="match status" value="1"/>
</dbReference>
<dbReference type="Pfam" id="PF12710">
    <property type="entry name" value="HAD"/>
    <property type="match status" value="1"/>
</dbReference>
<dbReference type="NCBIfam" id="TIGR01490">
    <property type="entry name" value="HAD-SF-IB-hyp1"/>
    <property type="match status" value="1"/>
</dbReference>
<dbReference type="EMBL" id="JAERRA010000003">
    <property type="protein sequence ID" value="MBL0720936.1"/>
    <property type="molecule type" value="Genomic_DNA"/>
</dbReference>
<comment type="caution">
    <text evidence="1">The sequence shown here is derived from an EMBL/GenBank/DDBJ whole genome shotgun (WGS) entry which is preliminary data.</text>
</comment>
<keyword evidence="1" id="KW-0378">Hydrolase</keyword>
<dbReference type="InterPro" id="IPR036412">
    <property type="entry name" value="HAD-like_sf"/>
</dbReference>
<keyword evidence="2" id="KW-1185">Reference proteome</keyword>
<evidence type="ECO:0000313" key="1">
    <source>
        <dbReference type="EMBL" id="MBL0720936.1"/>
    </source>
</evidence>
<dbReference type="InterPro" id="IPR006385">
    <property type="entry name" value="HAD_hydro_SerB1"/>
</dbReference>
<dbReference type="Gene3D" id="1.20.1440.100">
    <property type="entry name" value="SG protein - dephosphorylation function"/>
    <property type="match status" value="1"/>
</dbReference>
<dbReference type="PANTHER" id="PTHR43344">
    <property type="entry name" value="PHOSPHOSERINE PHOSPHATASE"/>
    <property type="match status" value="1"/>
</dbReference>
<accession>A0A9X0XG32</accession>
<dbReference type="InterPro" id="IPR023214">
    <property type="entry name" value="HAD_sf"/>
</dbReference>
<dbReference type="Proteomes" id="UP000643207">
    <property type="component" value="Unassembled WGS sequence"/>
</dbReference>
<reference evidence="1 2" key="1">
    <citation type="submission" date="2021-01" db="EMBL/GenBank/DDBJ databases">
        <title>Piscinibacter sp. Jin2 Genome sequencing and assembly.</title>
        <authorList>
            <person name="Kim I."/>
        </authorList>
    </citation>
    <scope>NUCLEOTIDE SEQUENCE [LARGE SCALE GENOMIC DNA]</scope>
    <source>
        <strain evidence="1 2">Jin2</strain>
    </source>
</reference>
<dbReference type="CDD" id="cd02612">
    <property type="entry name" value="HAD_PGPPase"/>
    <property type="match status" value="1"/>
</dbReference>
<dbReference type="RefSeq" id="WP_201828044.1">
    <property type="nucleotide sequence ID" value="NZ_JAERRA010000003.1"/>
</dbReference>
<evidence type="ECO:0000313" key="2">
    <source>
        <dbReference type="Proteomes" id="UP000643207"/>
    </source>
</evidence>
<sequence>MKAASASAAAAAAARDPAGPVVAAFDFDGTLTRGDSLIPWLRGGLGMARLGWALARTSPALAAWQLGRISNEAAKLVLLRHTVAGRSRSELAGWTDRFLQQTLPGLLDARALRRLAAHQAAGHRCVLVSASPEVYLDAVARQLGFDALLCSQLDWQDERASGRLRGANCYGEEKVRRLQAWWADRPPSVLWAYGDTRGDRPMLALADHGIYVGKPDGRAHYERLPGLTG</sequence>
<organism evidence="1 2">
    <name type="scientific">Aquariibacter lacus</name>
    <dbReference type="NCBI Taxonomy" id="2801332"/>
    <lineage>
        <taxon>Bacteria</taxon>
        <taxon>Pseudomonadati</taxon>
        <taxon>Pseudomonadota</taxon>
        <taxon>Betaproteobacteria</taxon>
        <taxon>Burkholderiales</taxon>
        <taxon>Sphaerotilaceae</taxon>
        <taxon>Aquariibacter</taxon>
    </lineage>
</organism>
<dbReference type="NCBIfam" id="TIGR01488">
    <property type="entry name" value="HAD-SF-IB"/>
    <property type="match status" value="1"/>
</dbReference>
<protein>
    <submittedName>
        <fullName evidence="1">HAD-IB family hydrolase</fullName>
    </submittedName>
</protein>
<dbReference type="SUPFAM" id="SSF56784">
    <property type="entry name" value="HAD-like"/>
    <property type="match status" value="1"/>
</dbReference>
<proteinExistence type="predicted"/>
<dbReference type="GO" id="GO:0016787">
    <property type="term" value="F:hydrolase activity"/>
    <property type="evidence" value="ECO:0007669"/>
    <property type="project" value="UniProtKB-KW"/>
</dbReference>
<gene>
    <name evidence="1" type="ORF">JI742_13670</name>
</gene>
<name>A0A9X0XG32_9BURK</name>